<feature type="region of interest" description="Disordered" evidence="1">
    <location>
        <begin position="214"/>
        <end position="276"/>
    </location>
</feature>
<accession>A0A1Q3EFC5</accession>
<keyword evidence="3" id="KW-1185">Reference proteome</keyword>
<evidence type="ECO:0000256" key="1">
    <source>
        <dbReference type="SAM" id="MobiDB-lite"/>
    </source>
</evidence>
<organism evidence="2 3">
    <name type="scientific">Lentinula edodes</name>
    <name type="common">Shiitake mushroom</name>
    <name type="synonym">Lentinus edodes</name>
    <dbReference type="NCBI Taxonomy" id="5353"/>
    <lineage>
        <taxon>Eukaryota</taxon>
        <taxon>Fungi</taxon>
        <taxon>Dikarya</taxon>
        <taxon>Basidiomycota</taxon>
        <taxon>Agaricomycotina</taxon>
        <taxon>Agaricomycetes</taxon>
        <taxon>Agaricomycetidae</taxon>
        <taxon>Agaricales</taxon>
        <taxon>Marasmiineae</taxon>
        <taxon>Omphalotaceae</taxon>
        <taxon>Lentinula</taxon>
    </lineage>
</organism>
<feature type="compositionally biased region" description="Low complexity" evidence="1">
    <location>
        <begin position="1"/>
        <end position="13"/>
    </location>
</feature>
<dbReference type="EMBL" id="BDGU01000278">
    <property type="protein sequence ID" value="GAW05859.1"/>
    <property type="molecule type" value="Genomic_DNA"/>
</dbReference>
<feature type="compositionally biased region" description="Acidic residues" evidence="1">
    <location>
        <begin position="145"/>
        <end position="161"/>
    </location>
</feature>
<sequence length="276" mass="31015">MSTSRTTTTTNTTAGPLRSRPAVPPPPANPVGQENEDLGDDEDEILRRAHERVRRIREQKAAAAAKKKADEEAAKKVAEDARKKKVAAARELEERRRLMAEAATTRSQRGTSPSEMSVSPQRPVVELRRVVKGKGKAKAQPVGGDPDDGDDGDDDDDDEEDRAPCEWCKAKKLPCQMQAGKRSSIIYLEAREGGPRRAYLPSWRAKWLRARSTSGRYGRRDSKTPSVPSQLLRRQEDDHARLMPWRRGWSGYGGDRAEDRRGGTAERRRPLKREDR</sequence>
<dbReference type="AlphaFoldDB" id="A0A1Q3EFC5"/>
<name>A0A1Q3EFC5_LENED</name>
<gene>
    <name evidence="2" type="ORF">LENED_007744</name>
</gene>
<feature type="compositionally biased region" description="Polar residues" evidence="1">
    <location>
        <begin position="104"/>
        <end position="120"/>
    </location>
</feature>
<feature type="region of interest" description="Disordered" evidence="1">
    <location>
        <begin position="1"/>
        <end position="164"/>
    </location>
</feature>
<proteinExistence type="predicted"/>
<feature type="compositionally biased region" description="Acidic residues" evidence="1">
    <location>
        <begin position="34"/>
        <end position="44"/>
    </location>
</feature>
<reference evidence="2 3" key="2">
    <citation type="submission" date="2017-02" db="EMBL/GenBank/DDBJ databases">
        <title>A genome survey and senescence transcriptome analysis in Lentinula edodes.</title>
        <authorList>
            <person name="Sakamoto Y."/>
            <person name="Nakade K."/>
            <person name="Sato S."/>
            <person name="Yoshida Y."/>
            <person name="Miyazaki K."/>
            <person name="Natsume S."/>
            <person name="Konno N."/>
        </authorList>
    </citation>
    <scope>NUCLEOTIDE SEQUENCE [LARGE SCALE GENOMIC DNA]</scope>
    <source>
        <strain evidence="2 3">NBRC 111202</strain>
    </source>
</reference>
<comment type="caution">
    <text evidence="2">The sequence shown here is derived from an EMBL/GenBank/DDBJ whole genome shotgun (WGS) entry which is preliminary data.</text>
</comment>
<dbReference type="Proteomes" id="UP000188533">
    <property type="component" value="Unassembled WGS sequence"/>
</dbReference>
<evidence type="ECO:0000313" key="3">
    <source>
        <dbReference type="Proteomes" id="UP000188533"/>
    </source>
</evidence>
<feature type="compositionally biased region" description="Basic and acidic residues" evidence="1">
    <location>
        <begin position="255"/>
        <end position="276"/>
    </location>
</feature>
<feature type="compositionally biased region" description="Basic and acidic residues" evidence="1">
    <location>
        <begin position="67"/>
        <end position="99"/>
    </location>
</feature>
<reference evidence="2 3" key="1">
    <citation type="submission" date="2016-08" db="EMBL/GenBank/DDBJ databases">
        <authorList>
            <consortium name="Lentinula edodes genome sequencing consortium"/>
            <person name="Sakamoto Y."/>
            <person name="Nakade K."/>
            <person name="Sato S."/>
            <person name="Yoshida Y."/>
            <person name="Miyazaki K."/>
            <person name="Natsume S."/>
            <person name="Konno N."/>
        </authorList>
    </citation>
    <scope>NUCLEOTIDE SEQUENCE [LARGE SCALE GENOMIC DNA]</scope>
    <source>
        <strain evidence="2 3">NBRC 111202</strain>
    </source>
</reference>
<protein>
    <submittedName>
        <fullName evidence="2">Uncharacterized protein</fullName>
    </submittedName>
</protein>
<evidence type="ECO:0000313" key="2">
    <source>
        <dbReference type="EMBL" id="GAW05859.1"/>
    </source>
</evidence>